<accession>A0ABP7G246</accession>
<evidence type="ECO:0000313" key="3">
    <source>
        <dbReference type="Proteomes" id="UP001500540"/>
    </source>
</evidence>
<feature type="region of interest" description="Disordered" evidence="1">
    <location>
        <begin position="1"/>
        <end position="21"/>
    </location>
</feature>
<keyword evidence="3" id="KW-1185">Reference proteome</keyword>
<dbReference type="EMBL" id="BAABAF010000001">
    <property type="protein sequence ID" value="GAA3753507.1"/>
    <property type="molecule type" value="Genomic_DNA"/>
</dbReference>
<dbReference type="RefSeq" id="WP_344779810.1">
    <property type="nucleotide sequence ID" value="NZ_BAABAF010000001.1"/>
</dbReference>
<reference evidence="3" key="1">
    <citation type="journal article" date="2019" name="Int. J. Syst. Evol. Microbiol.">
        <title>The Global Catalogue of Microorganisms (GCM) 10K type strain sequencing project: providing services to taxonomists for standard genome sequencing and annotation.</title>
        <authorList>
            <consortium name="The Broad Institute Genomics Platform"/>
            <consortium name="The Broad Institute Genome Sequencing Center for Infectious Disease"/>
            <person name="Wu L."/>
            <person name="Ma J."/>
        </authorList>
    </citation>
    <scope>NUCLEOTIDE SEQUENCE [LARGE SCALE GENOMIC DNA]</scope>
    <source>
        <strain evidence="3">JCM 16950</strain>
    </source>
</reference>
<protein>
    <submittedName>
        <fullName evidence="2">Uncharacterized protein</fullName>
    </submittedName>
</protein>
<name>A0ABP7G246_9MICO</name>
<evidence type="ECO:0000313" key="2">
    <source>
        <dbReference type="EMBL" id="GAA3753507.1"/>
    </source>
</evidence>
<gene>
    <name evidence="2" type="ORF">GCM10022240_03100</name>
</gene>
<evidence type="ECO:0000256" key="1">
    <source>
        <dbReference type="SAM" id="MobiDB-lite"/>
    </source>
</evidence>
<sequence>MSTPRRSETEETRERTNASERRSVIALVSRQTLAERFRFACTRCGAAWEAGYDVAHVEDGYGHTRDYYFTHGWSCPDPTAPDAVLCPTCGRHRVQVTAVTTPEQERVLAGAGAVT</sequence>
<dbReference type="Proteomes" id="UP001500540">
    <property type="component" value="Unassembled WGS sequence"/>
</dbReference>
<proteinExistence type="predicted"/>
<comment type="caution">
    <text evidence="2">The sequence shown here is derived from an EMBL/GenBank/DDBJ whole genome shotgun (WGS) entry which is preliminary data.</text>
</comment>
<organism evidence="2 3">
    <name type="scientific">Microbacterium kribbense</name>
    <dbReference type="NCBI Taxonomy" id="433645"/>
    <lineage>
        <taxon>Bacteria</taxon>
        <taxon>Bacillati</taxon>
        <taxon>Actinomycetota</taxon>
        <taxon>Actinomycetes</taxon>
        <taxon>Micrococcales</taxon>
        <taxon>Microbacteriaceae</taxon>
        <taxon>Microbacterium</taxon>
    </lineage>
</organism>